<feature type="domain" description="S5 DRBM" evidence="11">
    <location>
        <begin position="48"/>
        <end position="111"/>
    </location>
</feature>
<evidence type="ECO:0000259" key="11">
    <source>
        <dbReference type="PROSITE" id="PS50881"/>
    </source>
</evidence>
<dbReference type="InterPro" id="IPR005324">
    <property type="entry name" value="Ribosomal_uS5_C"/>
</dbReference>
<dbReference type="OrthoDB" id="9809045at2"/>
<keyword evidence="3 8" id="KW-0694">RNA-binding</keyword>
<dbReference type="Gene3D" id="3.30.160.20">
    <property type="match status" value="1"/>
</dbReference>
<dbReference type="FunFam" id="3.30.160.20:FF:000001">
    <property type="entry name" value="30S ribosomal protein S5"/>
    <property type="match status" value="1"/>
</dbReference>
<dbReference type="InterPro" id="IPR018192">
    <property type="entry name" value="Ribosomal_uS5_N_CS"/>
</dbReference>
<dbReference type="SUPFAM" id="SSF54768">
    <property type="entry name" value="dsRNA-binding domain-like"/>
    <property type="match status" value="1"/>
</dbReference>
<dbReference type="Pfam" id="PF00333">
    <property type="entry name" value="Ribosomal_S5"/>
    <property type="match status" value="1"/>
</dbReference>
<accession>A0A3M2L5R2</accession>
<evidence type="ECO:0000256" key="5">
    <source>
        <dbReference type="ARBA" id="ARBA00023274"/>
    </source>
</evidence>
<evidence type="ECO:0000256" key="1">
    <source>
        <dbReference type="ARBA" id="ARBA00008945"/>
    </source>
</evidence>
<evidence type="ECO:0000256" key="3">
    <source>
        <dbReference type="ARBA" id="ARBA00022884"/>
    </source>
</evidence>
<keyword evidence="5 8" id="KW-0687">Ribonucleoprotein</keyword>
<dbReference type="PANTHER" id="PTHR48277:SF1">
    <property type="entry name" value="MITOCHONDRIAL RIBOSOMAL PROTEIN S5"/>
    <property type="match status" value="1"/>
</dbReference>
<comment type="function">
    <text evidence="8">With S4 and S12 plays an important role in translational accuracy.</text>
</comment>
<dbReference type="EMBL" id="RFFH01000006">
    <property type="protein sequence ID" value="RMI31883.1"/>
    <property type="molecule type" value="Genomic_DNA"/>
</dbReference>
<dbReference type="InterPro" id="IPR020568">
    <property type="entry name" value="Ribosomal_Su5_D2-typ_SF"/>
</dbReference>
<dbReference type="PANTHER" id="PTHR48277">
    <property type="entry name" value="MITOCHONDRIAL RIBOSOMAL PROTEIN S5"/>
    <property type="match status" value="1"/>
</dbReference>
<comment type="subunit">
    <text evidence="7 8">Part of the 30S ribosomal subunit. Contacts proteins S4 and S8.</text>
</comment>
<evidence type="ECO:0000256" key="7">
    <source>
        <dbReference type="ARBA" id="ARBA00062000"/>
    </source>
</evidence>
<dbReference type="GO" id="GO:0005737">
    <property type="term" value="C:cytoplasm"/>
    <property type="evidence" value="ECO:0007669"/>
    <property type="project" value="UniProtKB-ARBA"/>
</dbReference>
<evidence type="ECO:0000256" key="8">
    <source>
        <dbReference type="HAMAP-Rule" id="MF_01307"/>
    </source>
</evidence>
<dbReference type="GO" id="GO:0003735">
    <property type="term" value="F:structural constituent of ribosome"/>
    <property type="evidence" value="ECO:0007669"/>
    <property type="project" value="UniProtKB-UniRule"/>
</dbReference>
<dbReference type="PROSITE" id="PS50881">
    <property type="entry name" value="S5_DSRBD"/>
    <property type="match status" value="1"/>
</dbReference>
<dbReference type="Pfam" id="PF03719">
    <property type="entry name" value="Ribosomal_S5_C"/>
    <property type="match status" value="1"/>
</dbReference>
<name>A0A3M2L5R2_9NOCA</name>
<evidence type="ECO:0000256" key="10">
    <source>
        <dbReference type="SAM" id="MobiDB-lite"/>
    </source>
</evidence>
<comment type="similarity">
    <text evidence="1 8 9">Belongs to the universal ribosomal protein uS5 family.</text>
</comment>
<comment type="caution">
    <text evidence="12">The sequence shown here is derived from an EMBL/GenBank/DDBJ whole genome shotgun (WGS) entry which is preliminary data.</text>
</comment>
<dbReference type="HAMAP" id="MF_01307_B">
    <property type="entry name" value="Ribosomal_uS5_B"/>
    <property type="match status" value="1"/>
</dbReference>
<evidence type="ECO:0000256" key="4">
    <source>
        <dbReference type="ARBA" id="ARBA00022980"/>
    </source>
</evidence>
<evidence type="ECO:0000256" key="9">
    <source>
        <dbReference type="RuleBase" id="RU003823"/>
    </source>
</evidence>
<dbReference type="AlphaFoldDB" id="A0A3M2L5R2"/>
<organism evidence="12 13">
    <name type="scientific">Nocardia stercoris</name>
    <dbReference type="NCBI Taxonomy" id="2483361"/>
    <lineage>
        <taxon>Bacteria</taxon>
        <taxon>Bacillati</taxon>
        <taxon>Actinomycetota</taxon>
        <taxon>Actinomycetes</taxon>
        <taxon>Mycobacteriales</taxon>
        <taxon>Nocardiaceae</taxon>
        <taxon>Nocardia</taxon>
    </lineage>
</organism>
<proteinExistence type="inferred from homology"/>
<feature type="compositionally biased region" description="Basic and acidic residues" evidence="10">
    <location>
        <begin position="26"/>
        <end position="40"/>
    </location>
</feature>
<dbReference type="InterPro" id="IPR000851">
    <property type="entry name" value="Ribosomal_uS5"/>
</dbReference>
<dbReference type="InterPro" id="IPR005712">
    <property type="entry name" value="Ribosomal_uS5_bac-type"/>
</dbReference>
<dbReference type="InterPro" id="IPR014721">
    <property type="entry name" value="Ribsml_uS5_D2-typ_fold_subgr"/>
</dbReference>
<evidence type="ECO:0000256" key="6">
    <source>
        <dbReference type="ARBA" id="ARBA00035255"/>
    </source>
</evidence>
<keyword evidence="2 8" id="KW-0699">rRNA-binding</keyword>
<comment type="function">
    <text evidence="8">Located at the back of the 30S subunit body where it stabilizes the conformation of the head with respect to the body.</text>
</comment>
<dbReference type="Gene3D" id="3.30.230.10">
    <property type="match status" value="1"/>
</dbReference>
<keyword evidence="13" id="KW-1185">Reference proteome</keyword>
<dbReference type="SUPFAM" id="SSF54211">
    <property type="entry name" value="Ribosomal protein S5 domain 2-like"/>
    <property type="match status" value="1"/>
</dbReference>
<dbReference type="FunFam" id="3.30.230.10:FF:000002">
    <property type="entry name" value="30S ribosomal protein S5"/>
    <property type="match status" value="1"/>
</dbReference>
<sequence>MPGRQRRDGGNGPAGQNGNATGAEGGRGERRGRRDDRRDQQSQAEKNQLERVVAINRVSKVVKGGRRFSFTALVIVGDGNGLVGVGYGKAKEVPAAIQKGVEEARKSFFRVPMIGSTITHPVQGEAAAGVVMLRPASPGTGVIAGGAARAVLECAGIHDILAKSLGSDNAINVVHATVAALKQLQRPEEVAARRGLPIEDVAPAGMLRARAGQGV</sequence>
<gene>
    <name evidence="8" type="primary">rpsE</name>
    <name evidence="12" type="ORF">EBN03_17080</name>
</gene>
<comment type="domain">
    <text evidence="8">The N-terminal domain interacts with the head of the 30S subunit; the C-terminal domain interacts with the body and contacts protein S4. The interaction surface between S4 and S5 is involved in control of translational fidelity.</text>
</comment>
<dbReference type="GO" id="GO:0006412">
    <property type="term" value="P:translation"/>
    <property type="evidence" value="ECO:0007669"/>
    <property type="project" value="UniProtKB-UniRule"/>
</dbReference>
<keyword evidence="4 8" id="KW-0689">Ribosomal protein</keyword>
<dbReference type="InterPro" id="IPR013810">
    <property type="entry name" value="Ribosomal_uS5_N"/>
</dbReference>
<reference evidence="12 13" key="1">
    <citation type="submission" date="2018-10" db="EMBL/GenBank/DDBJ databases">
        <title>Isolation from cow dung.</title>
        <authorList>
            <person name="Ling L."/>
        </authorList>
    </citation>
    <scope>NUCLEOTIDE SEQUENCE [LARGE SCALE GENOMIC DNA]</scope>
    <source>
        <strain evidence="12 13">NEAU-LL90</strain>
    </source>
</reference>
<evidence type="ECO:0000256" key="2">
    <source>
        <dbReference type="ARBA" id="ARBA00022730"/>
    </source>
</evidence>
<feature type="region of interest" description="Disordered" evidence="10">
    <location>
        <begin position="1"/>
        <end position="48"/>
    </location>
</feature>
<dbReference type="GO" id="GO:0042254">
    <property type="term" value="P:ribosome biogenesis"/>
    <property type="evidence" value="ECO:0007669"/>
    <property type="project" value="UniProtKB-ARBA"/>
</dbReference>
<dbReference type="NCBIfam" id="TIGR01021">
    <property type="entry name" value="rpsE_bact"/>
    <property type="match status" value="1"/>
</dbReference>
<evidence type="ECO:0000313" key="13">
    <source>
        <dbReference type="Proteomes" id="UP000279275"/>
    </source>
</evidence>
<dbReference type="RefSeq" id="WP_122189013.1">
    <property type="nucleotide sequence ID" value="NZ_RFFH01000006.1"/>
</dbReference>
<dbReference type="PROSITE" id="PS00585">
    <property type="entry name" value="RIBOSOMAL_S5"/>
    <property type="match status" value="1"/>
</dbReference>
<dbReference type="Proteomes" id="UP000279275">
    <property type="component" value="Unassembled WGS sequence"/>
</dbReference>
<protein>
    <recommendedName>
        <fullName evidence="6 8">Small ribosomal subunit protein uS5</fullName>
    </recommendedName>
</protein>
<evidence type="ECO:0000313" key="12">
    <source>
        <dbReference type="EMBL" id="RMI31883.1"/>
    </source>
</evidence>
<dbReference type="GO" id="GO:0019843">
    <property type="term" value="F:rRNA binding"/>
    <property type="evidence" value="ECO:0007669"/>
    <property type="project" value="UniProtKB-UniRule"/>
</dbReference>
<dbReference type="GO" id="GO:0015935">
    <property type="term" value="C:small ribosomal subunit"/>
    <property type="evidence" value="ECO:0007669"/>
    <property type="project" value="InterPro"/>
</dbReference>